<protein>
    <submittedName>
        <fullName evidence="2">Uncharacterized protein</fullName>
    </submittedName>
</protein>
<reference evidence="2 3" key="1">
    <citation type="journal article" date="2006" name="Science">
        <title>The genome of black cottonwood, Populus trichocarpa (Torr. &amp; Gray).</title>
        <authorList>
            <person name="Tuskan G.A."/>
            <person name="Difazio S."/>
            <person name="Jansson S."/>
            <person name="Bohlmann J."/>
            <person name="Grigoriev I."/>
            <person name="Hellsten U."/>
            <person name="Putnam N."/>
            <person name="Ralph S."/>
            <person name="Rombauts S."/>
            <person name="Salamov A."/>
            <person name="Schein J."/>
            <person name="Sterck L."/>
            <person name="Aerts A."/>
            <person name="Bhalerao R.R."/>
            <person name="Bhalerao R.P."/>
            <person name="Blaudez D."/>
            <person name="Boerjan W."/>
            <person name="Brun A."/>
            <person name="Brunner A."/>
            <person name="Busov V."/>
            <person name="Campbell M."/>
            <person name="Carlson J."/>
            <person name="Chalot M."/>
            <person name="Chapman J."/>
            <person name="Chen G.L."/>
            <person name="Cooper D."/>
            <person name="Coutinho P.M."/>
            <person name="Couturier J."/>
            <person name="Covert S."/>
            <person name="Cronk Q."/>
            <person name="Cunningham R."/>
            <person name="Davis J."/>
            <person name="Degroeve S."/>
            <person name="Dejardin A."/>
            <person name="Depamphilis C."/>
            <person name="Detter J."/>
            <person name="Dirks B."/>
            <person name="Dubchak I."/>
            <person name="Duplessis S."/>
            <person name="Ehlting J."/>
            <person name="Ellis B."/>
            <person name="Gendler K."/>
            <person name="Goodstein D."/>
            <person name="Gribskov M."/>
            <person name="Grimwood J."/>
            <person name="Groover A."/>
            <person name="Gunter L."/>
            <person name="Hamberger B."/>
            <person name="Heinze B."/>
            <person name="Helariutta Y."/>
            <person name="Henrissat B."/>
            <person name="Holligan D."/>
            <person name="Holt R."/>
            <person name="Huang W."/>
            <person name="Islam-Faridi N."/>
            <person name="Jones S."/>
            <person name="Jones-Rhoades M."/>
            <person name="Jorgensen R."/>
            <person name="Joshi C."/>
            <person name="Kangasjarvi J."/>
            <person name="Karlsson J."/>
            <person name="Kelleher C."/>
            <person name="Kirkpatrick R."/>
            <person name="Kirst M."/>
            <person name="Kohler A."/>
            <person name="Kalluri U."/>
            <person name="Larimer F."/>
            <person name="Leebens-Mack J."/>
            <person name="Leple J.C."/>
            <person name="Locascio P."/>
            <person name="Lou Y."/>
            <person name="Lucas S."/>
            <person name="Martin F."/>
            <person name="Montanini B."/>
            <person name="Napoli C."/>
            <person name="Nelson D.R."/>
            <person name="Nelson C."/>
            <person name="Nieminen K."/>
            <person name="Nilsson O."/>
            <person name="Pereda V."/>
            <person name="Peter G."/>
            <person name="Philippe R."/>
            <person name="Pilate G."/>
            <person name="Poliakov A."/>
            <person name="Razumovskaya J."/>
            <person name="Richardson P."/>
            <person name="Rinaldi C."/>
            <person name="Ritland K."/>
            <person name="Rouze P."/>
            <person name="Ryaboy D."/>
            <person name="Schmutz J."/>
            <person name="Schrader J."/>
            <person name="Segerman B."/>
            <person name="Shin H."/>
            <person name="Siddiqui A."/>
            <person name="Sterky F."/>
            <person name="Terry A."/>
            <person name="Tsai C.J."/>
            <person name="Uberbacher E."/>
            <person name="Unneberg P."/>
            <person name="Vahala J."/>
            <person name="Wall K."/>
            <person name="Wessler S."/>
            <person name="Yang G."/>
            <person name="Yin T."/>
            <person name="Douglas C."/>
            <person name="Marra M."/>
            <person name="Sandberg G."/>
            <person name="Van de Peer Y."/>
            <person name="Rokhsar D."/>
        </authorList>
    </citation>
    <scope>NUCLEOTIDE SEQUENCE [LARGE SCALE GENOMIC DNA]</scope>
    <source>
        <strain evidence="3">cv. Nisqually</strain>
    </source>
</reference>
<evidence type="ECO:0000313" key="2">
    <source>
        <dbReference type="EMBL" id="PNS94266.1"/>
    </source>
</evidence>
<dbReference type="Proteomes" id="UP000006729">
    <property type="component" value="Chromosome 18"/>
</dbReference>
<gene>
    <name evidence="2" type="ORF">POPTR_018G137300</name>
</gene>
<sequence>MYKTESSLFPFSLTHTTNTFPLLSVFQARHPQPPTDSANSVVIRYISPYFLPIIASATYFTSISLVNIA</sequence>
<keyword evidence="1" id="KW-0472">Membrane</keyword>
<proteinExistence type="predicted"/>
<name>A0A2K1X0F8_POPTR</name>
<evidence type="ECO:0000313" key="3">
    <source>
        <dbReference type="Proteomes" id="UP000006729"/>
    </source>
</evidence>
<keyword evidence="1" id="KW-1133">Transmembrane helix</keyword>
<feature type="transmembrane region" description="Helical" evidence="1">
    <location>
        <begin position="49"/>
        <end position="68"/>
    </location>
</feature>
<keyword evidence="3" id="KW-1185">Reference proteome</keyword>
<dbReference type="InParanoid" id="A0A2K1X0F8"/>
<dbReference type="EMBL" id="CM009307">
    <property type="protein sequence ID" value="PNS94266.1"/>
    <property type="molecule type" value="Genomic_DNA"/>
</dbReference>
<evidence type="ECO:0000256" key="1">
    <source>
        <dbReference type="SAM" id="Phobius"/>
    </source>
</evidence>
<keyword evidence="1" id="KW-0812">Transmembrane</keyword>
<accession>A0A2K1X0F8</accession>
<organism evidence="2 3">
    <name type="scientific">Populus trichocarpa</name>
    <name type="common">Western balsam poplar</name>
    <name type="synonym">Populus balsamifera subsp. trichocarpa</name>
    <dbReference type="NCBI Taxonomy" id="3694"/>
    <lineage>
        <taxon>Eukaryota</taxon>
        <taxon>Viridiplantae</taxon>
        <taxon>Streptophyta</taxon>
        <taxon>Embryophyta</taxon>
        <taxon>Tracheophyta</taxon>
        <taxon>Spermatophyta</taxon>
        <taxon>Magnoliopsida</taxon>
        <taxon>eudicotyledons</taxon>
        <taxon>Gunneridae</taxon>
        <taxon>Pentapetalae</taxon>
        <taxon>rosids</taxon>
        <taxon>fabids</taxon>
        <taxon>Malpighiales</taxon>
        <taxon>Salicaceae</taxon>
        <taxon>Saliceae</taxon>
        <taxon>Populus</taxon>
    </lineage>
</organism>
<dbReference type="AlphaFoldDB" id="A0A2K1X0F8"/>